<dbReference type="GO" id="GO:0003723">
    <property type="term" value="F:RNA binding"/>
    <property type="evidence" value="ECO:0007669"/>
    <property type="project" value="UniProtKB-UniRule"/>
</dbReference>
<reference evidence="13" key="1">
    <citation type="submission" date="2020-06" db="EMBL/GenBank/DDBJ databases">
        <authorList>
            <consortium name="Plant Systems Biology data submission"/>
        </authorList>
    </citation>
    <scope>NUCLEOTIDE SEQUENCE</scope>
    <source>
        <strain evidence="13">D6</strain>
    </source>
</reference>
<evidence type="ECO:0000256" key="9">
    <source>
        <dbReference type="PROSITE-ProRule" id="PRU00176"/>
    </source>
</evidence>
<organism evidence="13 14">
    <name type="scientific">Seminavis robusta</name>
    <dbReference type="NCBI Taxonomy" id="568900"/>
    <lineage>
        <taxon>Eukaryota</taxon>
        <taxon>Sar</taxon>
        <taxon>Stramenopiles</taxon>
        <taxon>Ochrophyta</taxon>
        <taxon>Bacillariophyta</taxon>
        <taxon>Bacillariophyceae</taxon>
        <taxon>Bacillariophycidae</taxon>
        <taxon>Naviculales</taxon>
        <taxon>Naviculaceae</taxon>
        <taxon>Seminavis</taxon>
    </lineage>
</organism>
<dbReference type="Pfam" id="PF00076">
    <property type="entry name" value="RRM_1"/>
    <property type="match status" value="1"/>
</dbReference>
<name>A0A9N8DN05_9STRA</name>
<dbReference type="Gene3D" id="3.30.70.330">
    <property type="match status" value="1"/>
</dbReference>
<keyword evidence="14" id="KW-1185">Reference proteome</keyword>
<dbReference type="GO" id="GO:0005634">
    <property type="term" value="C:nucleus"/>
    <property type="evidence" value="ECO:0007669"/>
    <property type="project" value="UniProtKB-SubCell"/>
</dbReference>
<comment type="subcellular location">
    <subcellularLocation>
        <location evidence="1">Nucleus</location>
    </subcellularLocation>
</comment>
<dbReference type="GO" id="GO:0008270">
    <property type="term" value="F:zinc ion binding"/>
    <property type="evidence" value="ECO:0007669"/>
    <property type="project" value="UniProtKB-KW"/>
</dbReference>
<evidence type="ECO:0000256" key="1">
    <source>
        <dbReference type="ARBA" id="ARBA00004123"/>
    </source>
</evidence>
<dbReference type="AlphaFoldDB" id="A0A9N8DN05"/>
<evidence type="ECO:0000256" key="10">
    <source>
        <dbReference type="SAM" id="MobiDB-lite"/>
    </source>
</evidence>
<dbReference type="InterPro" id="IPR034261">
    <property type="entry name" value="CNOT4_RRM"/>
</dbReference>
<dbReference type="SUPFAM" id="SSF54928">
    <property type="entry name" value="RNA-binding domain, RBD"/>
    <property type="match status" value="1"/>
</dbReference>
<gene>
    <name evidence="13" type="ORF">SEMRO_168_G074710.1</name>
</gene>
<evidence type="ECO:0000256" key="2">
    <source>
        <dbReference type="ARBA" id="ARBA00022723"/>
    </source>
</evidence>
<dbReference type="InterPro" id="IPR035979">
    <property type="entry name" value="RBD_domain_sf"/>
</dbReference>
<feature type="compositionally biased region" description="Polar residues" evidence="10">
    <location>
        <begin position="480"/>
        <end position="494"/>
    </location>
</feature>
<evidence type="ECO:0000313" key="14">
    <source>
        <dbReference type="Proteomes" id="UP001153069"/>
    </source>
</evidence>
<keyword evidence="5 9" id="KW-0694">RNA-binding</keyword>
<dbReference type="InterPro" id="IPR003954">
    <property type="entry name" value="RRM_euk-type"/>
</dbReference>
<dbReference type="PROSITE" id="PS50089">
    <property type="entry name" value="ZF_RING_2"/>
    <property type="match status" value="1"/>
</dbReference>
<keyword evidence="4" id="KW-0862">Zinc</keyword>
<comment type="caution">
    <text evidence="13">The sequence shown here is derived from an EMBL/GenBank/DDBJ whole genome shotgun (WGS) entry which is preliminary data.</text>
</comment>
<dbReference type="CDD" id="cd16618">
    <property type="entry name" value="mRING-HC-C4C4_CNOT4"/>
    <property type="match status" value="1"/>
</dbReference>
<feature type="compositionally biased region" description="Low complexity" evidence="10">
    <location>
        <begin position="417"/>
        <end position="458"/>
    </location>
</feature>
<feature type="region of interest" description="Disordered" evidence="10">
    <location>
        <begin position="417"/>
        <end position="494"/>
    </location>
</feature>
<dbReference type="PANTHER" id="PTHR12603">
    <property type="entry name" value="CCR4-NOT TRANSCRIPTION COMPLEX RELATED"/>
    <property type="match status" value="1"/>
</dbReference>
<dbReference type="GO" id="GO:0004842">
    <property type="term" value="F:ubiquitin-protein transferase activity"/>
    <property type="evidence" value="ECO:0007669"/>
    <property type="project" value="InterPro"/>
</dbReference>
<keyword evidence="3 8" id="KW-0863">Zinc-finger</keyword>
<evidence type="ECO:0000256" key="5">
    <source>
        <dbReference type="ARBA" id="ARBA00022884"/>
    </source>
</evidence>
<dbReference type="OrthoDB" id="1923159at2759"/>
<dbReference type="CDD" id="cd12438">
    <property type="entry name" value="RRM_CNOT4"/>
    <property type="match status" value="1"/>
</dbReference>
<evidence type="ECO:0000259" key="11">
    <source>
        <dbReference type="PROSITE" id="PS50089"/>
    </source>
</evidence>
<dbReference type="InterPro" id="IPR013083">
    <property type="entry name" value="Znf_RING/FYVE/PHD"/>
</dbReference>
<dbReference type="FunFam" id="3.30.40.10:FF:000006">
    <property type="entry name" value="CCR4-NOT transcription complex subunit 4"/>
    <property type="match status" value="1"/>
</dbReference>
<feature type="compositionally biased region" description="Basic and acidic residues" evidence="10">
    <location>
        <begin position="76"/>
        <end position="89"/>
    </location>
</feature>
<dbReference type="Gene3D" id="3.30.40.10">
    <property type="entry name" value="Zinc/RING finger domain, C3HC4 (zinc finger)"/>
    <property type="match status" value="1"/>
</dbReference>
<keyword evidence="6" id="KW-0175">Coiled coil</keyword>
<feature type="compositionally biased region" description="Polar residues" evidence="10">
    <location>
        <begin position="459"/>
        <end position="470"/>
    </location>
</feature>
<dbReference type="InterPro" id="IPR039780">
    <property type="entry name" value="Mot2"/>
</dbReference>
<keyword evidence="7" id="KW-0539">Nucleus</keyword>
<dbReference type="Proteomes" id="UP001153069">
    <property type="component" value="Unassembled WGS sequence"/>
</dbReference>
<evidence type="ECO:0000256" key="3">
    <source>
        <dbReference type="ARBA" id="ARBA00022771"/>
    </source>
</evidence>
<feature type="compositionally biased region" description="Gly residues" evidence="10">
    <location>
        <begin position="304"/>
        <end position="313"/>
    </location>
</feature>
<keyword evidence="2" id="KW-0479">Metal-binding</keyword>
<dbReference type="PANTHER" id="PTHR12603:SF0">
    <property type="entry name" value="CCR4-NOT TRANSCRIPTION COMPLEX SUBUNIT 4"/>
    <property type="match status" value="1"/>
</dbReference>
<evidence type="ECO:0000256" key="6">
    <source>
        <dbReference type="ARBA" id="ARBA00023054"/>
    </source>
</evidence>
<dbReference type="Pfam" id="PF14570">
    <property type="entry name" value="zf-RING_4"/>
    <property type="match status" value="1"/>
</dbReference>
<feature type="domain" description="RRM" evidence="12">
    <location>
        <begin position="144"/>
        <end position="229"/>
    </location>
</feature>
<evidence type="ECO:0000259" key="12">
    <source>
        <dbReference type="PROSITE" id="PS50102"/>
    </source>
</evidence>
<dbReference type="SMART" id="SM00361">
    <property type="entry name" value="RRM_1"/>
    <property type="match status" value="1"/>
</dbReference>
<feature type="region of interest" description="Disordered" evidence="10">
    <location>
        <begin position="290"/>
        <end position="331"/>
    </location>
</feature>
<dbReference type="InterPro" id="IPR001841">
    <property type="entry name" value="Znf_RING"/>
</dbReference>
<dbReference type="InterPro" id="IPR000504">
    <property type="entry name" value="RRM_dom"/>
</dbReference>
<proteinExistence type="predicted"/>
<dbReference type="GO" id="GO:0016567">
    <property type="term" value="P:protein ubiquitination"/>
    <property type="evidence" value="ECO:0007669"/>
    <property type="project" value="TreeGrafter"/>
</dbReference>
<dbReference type="EMBL" id="CAICTM010000167">
    <property type="protein sequence ID" value="CAB9503510.1"/>
    <property type="molecule type" value="Genomic_DNA"/>
</dbReference>
<dbReference type="InterPro" id="IPR039515">
    <property type="entry name" value="NOT4_mRING-HC-C4C4"/>
</dbReference>
<feature type="compositionally biased region" description="Pro residues" evidence="10">
    <location>
        <begin position="521"/>
        <end position="531"/>
    </location>
</feature>
<protein>
    <submittedName>
        <fullName evidence="13">CCR4-NOT transcription complex subunit 4</fullName>
    </submittedName>
</protein>
<evidence type="ECO:0000256" key="8">
    <source>
        <dbReference type="PROSITE-ProRule" id="PRU00175"/>
    </source>
</evidence>
<dbReference type="GO" id="GO:0030014">
    <property type="term" value="C:CCR4-NOT complex"/>
    <property type="evidence" value="ECO:0007669"/>
    <property type="project" value="InterPro"/>
</dbReference>
<evidence type="ECO:0000256" key="7">
    <source>
        <dbReference type="ARBA" id="ARBA00023242"/>
    </source>
</evidence>
<sequence>MMDDNEHVCPLCCEELDISDQQFFPCKCGYQVCMWCWHRIRESESGLCPACRTPYGDDPHEFSAVDVQEVLKANREKEAAAKRERERQRQQTHSSDGSGGLGSGAGHNFNGSYAIAEDGTPLTGIMEVPKDRTQLANMRVIRRNLVYAVGLPPSIANEDFLRRPEYFGQYGRIAKIVLNRSQASNGDPRRASCSAYVTFVHKEDTLVCILALDGFYLENRNIRASYGTSKYCSAFIKNVRCNNPECTYLHEMGAVEDTFTKQEIQAGYVTSGRDVLARQQQIVQQALNATSQGMAGTAPRRKVGGGGPSGTGKGASNPIFPAPEFDEPTKPAPLVPAPTGMSRAASTGTGFPTVTAAAQQTVAKPITRSASTGTTKAAVSGAVQPAARKGILSSGSTDPPLSQAPATAASVVAGVHSASGGIGSAPTPRTTLTPLTPLKRTNNKTTAAKPAASTADTNTLSMPTISNSYPKPQKAVAQRIGSSKNQNDTSRGTSTIVGTMVGATATTTATATAAPASTAPAPAPVAPPSPALPAVRNMPTSASLTPLKDTEDQQHQPSSLSSLGGEVIAAPERSKASASVGAIGSPFSGGPRTSSASVGPGAFNRLDGRNDIIGGRPMGLSGLGGEVFTGPLSSPGPKSAIGSGKDKWGSNHFSGSGAVGQPIGPPGGLWGGRGSNSNLQGISGSPVGNHSIGGGVIGSHMPSHGLSNEGAFGAPGPHNSGSNALASILGINLPTGSGSLRTPMPAMPSQGIIGRSNSGSSGLIGGVPIGGNPIGMGGPVVNQAGTIGNSNKNDIALLQSLLPQVHITRGNGAPQNGWNAGRGQHQQPVGVGAVGRNMPHQAQPQGAAGNLNIW</sequence>
<dbReference type="SUPFAM" id="SSF57850">
    <property type="entry name" value="RING/U-box"/>
    <property type="match status" value="1"/>
</dbReference>
<dbReference type="InterPro" id="IPR012677">
    <property type="entry name" value="Nucleotide-bd_a/b_plait_sf"/>
</dbReference>
<feature type="region of interest" description="Disordered" evidence="10">
    <location>
        <begin position="512"/>
        <end position="564"/>
    </location>
</feature>
<accession>A0A9N8DN05</accession>
<evidence type="ECO:0000313" key="13">
    <source>
        <dbReference type="EMBL" id="CAB9503510.1"/>
    </source>
</evidence>
<dbReference type="PROSITE" id="PS50102">
    <property type="entry name" value="RRM"/>
    <property type="match status" value="1"/>
</dbReference>
<feature type="domain" description="RING-type" evidence="11">
    <location>
        <begin position="9"/>
        <end position="52"/>
    </location>
</feature>
<feature type="region of interest" description="Disordered" evidence="10">
    <location>
        <begin position="76"/>
        <end position="103"/>
    </location>
</feature>
<evidence type="ECO:0000256" key="4">
    <source>
        <dbReference type="ARBA" id="ARBA00022833"/>
    </source>
</evidence>